<dbReference type="CDD" id="cd01283">
    <property type="entry name" value="cytidine_deaminase"/>
    <property type="match status" value="1"/>
</dbReference>
<evidence type="ECO:0000256" key="2">
    <source>
        <dbReference type="ARBA" id="ARBA00022729"/>
    </source>
</evidence>
<feature type="domain" description="CMP/dCMP-type deaminase" evidence="3">
    <location>
        <begin position="278"/>
        <end position="391"/>
    </location>
</feature>
<reference evidence="4 5" key="1">
    <citation type="submission" date="2016-12" db="EMBL/GenBank/DDBJ databases">
        <authorList>
            <person name="Song W.-J."/>
            <person name="Kurnit D.M."/>
        </authorList>
    </citation>
    <scope>NUCLEOTIDE SEQUENCE [LARGE SCALE GENOMIC DNA]</scope>
    <source>
        <strain evidence="4 5">DSM 11393</strain>
    </source>
</reference>
<sequence>MYKNSYLPFYLKTSILLLSLVSFFFSLPNFLSAQTAPQITTLQGQAGASKLGGLPRVVYGFDREFPPFSFENPGGKATGFEVELLELLFKDRAKLFYRPLNWNMVQLELAEGKIQITSGMVETKERAKLFYFSKEPTFRTSIVAFTKVYNRIPNLTFLRGQPVAVEKGSYQQRLLEDFGGINIKLYPTKSDALFALANDDVAAYCGPRESTYFMLRKLNITAVTTVSTPFGFTDMRFAISKERPDLLKFVNDRMDEVVKSGEYNQLYRRWFVQELNEIEIKALIDKAKEASLAAYAPFSNKNMGAAVLTATGNIYIGCNVENAQKELTLSALQGALARTVSEKELEIRAALMVDANGNIVTPSATDYQSFYQLNPGTLFVIEPEKNKRQTYTAAELLLNPTLPKPIDLNIE</sequence>
<dbReference type="Pfam" id="PF08211">
    <property type="entry name" value="dCMP_cyt_deam_2"/>
    <property type="match status" value="1"/>
</dbReference>
<evidence type="ECO:0000259" key="3">
    <source>
        <dbReference type="PROSITE" id="PS51747"/>
    </source>
</evidence>
<proteinExistence type="predicted"/>
<name>A0A1M7TBC5_9BACT</name>
<dbReference type="PANTHER" id="PTHR35936">
    <property type="entry name" value="MEMBRANE-BOUND LYTIC MUREIN TRANSGLYCOSYLASE F"/>
    <property type="match status" value="1"/>
</dbReference>
<dbReference type="SUPFAM" id="SSF53850">
    <property type="entry name" value="Periplasmic binding protein-like II"/>
    <property type="match status" value="1"/>
</dbReference>
<gene>
    <name evidence="4" type="ORF">SAMN02745728_01807</name>
</gene>
<dbReference type="InterPro" id="IPR013171">
    <property type="entry name" value="Cyd/dCyd_deaminase_Zn-bd"/>
</dbReference>
<evidence type="ECO:0000256" key="1">
    <source>
        <dbReference type="ARBA" id="ARBA00011738"/>
    </source>
</evidence>
<dbReference type="Pfam" id="PF00497">
    <property type="entry name" value="SBP_bac_3"/>
    <property type="match status" value="1"/>
</dbReference>
<keyword evidence="2" id="KW-0732">Signal</keyword>
<accession>A0A1M7TBC5</accession>
<protein>
    <submittedName>
        <fullName evidence="4">Cytidine deaminase</fullName>
    </submittedName>
</protein>
<dbReference type="Gene3D" id="3.40.190.10">
    <property type="entry name" value="Periplasmic binding protein-like II"/>
    <property type="match status" value="2"/>
</dbReference>
<dbReference type="PANTHER" id="PTHR35936:SF19">
    <property type="entry name" value="AMINO-ACID-BINDING PROTEIN YXEM-RELATED"/>
    <property type="match status" value="1"/>
</dbReference>
<dbReference type="GO" id="GO:0008270">
    <property type="term" value="F:zinc ion binding"/>
    <property type="evidence" value="ECO:0007669"/>
    <property type="project" value="InterPro"/>
</dbReference>
<dbReference type="STRING" id="1121455.SAMN02745728_01807"/>
<dbReference type="SUPFAM" id="SSF53927">
    <property type="entry name" value="Cytidine deaminase-like"/>
    <property type="match status" value="1"/>
</dbReference>
<dbReference type="AlphaFoldDB" id="A0A1M7TBC5"/>
<dbReference type="GO" id="GO:0004126">
    <property type="term" value="F:cytidine deaminase activity"/>
    <property type="evidence" value="ECO:0007669"/>
    <property type="project" value="InterPro"/>
</dbReference>
<comment type="subunit">
    <text evidence="1">Homodimer.</text>
</comment>
<dbReference type="InterPro" id="IPR002125">
    <property type="entry name" value="CMP_dCMP_dom"/>
</dbReference>
<dbReference type="Proteomes" id="UP000186469">
    <property type="component" value="Unassembled WGS sequence"/>
</dbReference>
<dbReference type="Gene3D" id="3.40.140.10">
    <property type="entry name" value="Cytidine Deaminase, domain 2"/>
    <property type="match status" value="1"/>
</dbReference>
<dbReference type="InterPro" id="IPR001638">
    <property type="entry name" value="Solute-binding_3/MltF_N"/>
</dbReference>
<dbReference type="CDD" id="cd13704">
    <property type="entry name" value="PBP2_HisK"/>
    <property type="match status" value="1"/>
</dbReference>
<keyword evidence="5" id="KW-1185">Reference proteome</keyword>
<evidence type="ECO:0000313" key="5">
    <source>
        <dbReference type="Proteomes" id="UP000186469"/>
    </source>
</evidence>
<dbReference type="PROSITE" id="PS51747">
    <property type="entry name" value="CYT_DCMP_DEAMINASES_2"/>
    <property type="match status" value="1"/>
</dbReference>
<dbReference type="SMART" id="SM00062">
    <property type="entry name" value="PBPb"/>
    <property type="match status" value="1"/>
</dbReference>
<evidence type="ECO:0000313" key="4">
    <source>
        <dbReference type="EMBL" id="SHN68005.1"/>
    </source>
</evidence>
<organism evidence="4 5">
    <name type="scientific">Desulfovibrio litoralis DSM 11393</name>
    <dbReference type="NCBI Taxonomy" id="1121455"/>
    <lineage>
        <taxon>Bacteria</taxon>
        <taxon>Pseudomonadati</taxon>
        <taxon>Thermodesulfobacteriota</taxon>
        <taxon>Desulfovibrionia</taxon>
        <taxon>Desulfovibrionales</taxon>
        <taxon>Desulfovibrionaceae</taxon>
        <taxon>Desulfovibrio</taxon>
    </lineage>
</organism>
<dbReference type="RefSeq" id="WP_072697492.1">
    <property type="nucleotide sequence ID" value="NZ_FRDI01000009.1"/>
</dbReference>
<dbReference type="EMBL" id="FRDI01000009">
    <property type="protein sequence ID" value="SHN68005.1"/>
    <property type="molecule type" value="Genomic_DNA"/>
</dbReference>
<dbReference type="InterPro" id="IPR016193">
    <property type="entry name" value="Cytidine_deaminase-like"/>
</dbReference>